<reference evidence="3" key="1">
    <citation type="submission" date="2019-07" db="EMBL/GenBank/DDBJ databases">
        <authorList>
            <person name="Dittberner H."/>
        </authorList>
    </citation>
    <scope>NUCLEOTIDE SEQUENCE [LARGE SCALE GENOMIC DNA]</scope>
</reference>
<dbReference type="Pfam" id="PF00931">
    <property type="entry name" value="NB-ARC"/>
    <property type="match status" value="1"/>
</dbReference>
<sequence length="406" mass="46658">MHYSIDFGYYLSKNGITTFKSNSWKEKSLRALDPQNLDALAESKVAVVMAEKKAYSVGFLEELVTILQFQEERSLIVIPIFFTNYHLNVEEISQHYLGPHEEMYPWRSPVWRKSLTKLNNIATQYSFSVDHTGISRLYRLNNIADDIWLMLLSSASSDFKGLVGMDRQMKPFHELLALGSTKEVRTIGIWGKAGVGKTTLARYTYEKISANFQTHVFLENVDNMKDKFLSEKLEGENLRNVDHEGHEITKVRCKHRKVLLIADGVDNIEQGKWIAENADWFGPGSRMVVVSQNKRLLVESGVKHVYEVESLRYDEALELFSQFAFKQPYHPPDFERLAVRAVHLAGFLPFTLKLLGSFLAGKGQEEWEATLLKLNAKHGKDIMEVWKIMEASEDKEIEEESKTKTK</sequence>
<name>A0A565ARN1_9BRAS</name>
<dbReference type="Proteomes" id="UP000489600">
    <property type="component" value="Unassembled WGS sequence"/>
</dbReference>
<dbReference type="InterPro" id="IPR000157">
    <property type="entry name" value="TIR_dom"/>
</dbReference>
<dbReference type="AlphaFoldDB" id="A0A565ARN1"/>
<evidence type="ECO:0000259" key="2">
    <source>
        <dbReference type="Pfam" id="PF01582"/>
    </source>
</evidence>
<accession>A0A565ARN1</accession>
<evidence type="ECO:0000313" key="4">
    <source>
        <dbReference type="Proteomes" id="UP000489600"/>
    </source>
</evidence>
<dbReference type="InterPro" id="IPR035897">
    <property type="entry name" value="Toll_tir_struct_dom_sf"/>
</dbReference>
<dbReference type="GO" id="GO:0006952">
    <property type="term" value="P:defense response"/>
    <property type="evidence" value="ECO:0007669"/>
    <property type="project" value="InterPro"/>
</dbReference>
<dbReference type="Pfam" id="PF01582">
    <property type="entry name" value="TIR"/>
    <property type="match status" value="1"/>
</dbReference>
<evidence type="ECO:0000259" key="1">
    <source>
        <dbReference type="Pfam" id="PF00931"/>
    </source>
</evidence>
<dbReference type="PANTHER" id="PTHR11017">
    <property type="entry name" value="LEUCINE-RICH REPEAT-CONTAINING PROTEIN"/>
    <property type="match status" value="1"/>
</dbReference>
<dbReference type="Gene3D" id="3.40.50.300">
    <property type="entry name" value="P-loop containing nucleotide triphosphate hydrolases"/>
    <property type="match status" value="1"/>
</dbReference>
<evidence type="ECO:0000313" key="3">
    <source>
        <dbReference type="EMBL" id="VVA91672.1"/>
    </source>
</evidence>
<dbReference type="GO" id="GO:0043531">
    <property type="term" value="F:ADP binding"/>
    <property type="evidence" value="ECO:0007669"/>
    <property type="project" value="InterPro"/>
</dbReference>
<evidence type="ECO:0008006" key="5">
    <source>
        <dbReference type="Google" id="ProtNLM"/>
    </source>
</evidence>
<dbReference type="Gene3D" id="1.10.8.430">
    <property type="entry name" value="Helical domain of apoptotic protease-activating factors"/>
    <property type="match status" value="1"/>
</dbReference>
<proteinExistence type="predicted"/>
<feature type="domain" description="TIR" evidence="2">
    <location>
        <begin position="11"/>
        <end position="164"/>
    </location>
</feature>
<dbReference type="InterPro" id="IPR044974">
    <property type="entry name" value="Disease_R_plants"/>
</dbReference>
<dbReference type="Gene3D" id="3.40.50.10140">
    <property type="entry name" value="Toll/interleukin-1 receptor homology (TIR) domain"/>
    <property type="match status" value="1"/>
</dbReference>
<dbReference type="PRINTS" id="PR00364">
    <property type="entry name" value="DISEASERSIST"/>
</dbReference>
<dbReference type="SUPFAM" id="SSF52540">
    <property type="entry name" value="P-loop containing nucleoside triphosphate hydrolases"/>
    <property type="match status" value="1"/>
</dbReference>
<dbReference type="OrthoDB" id="1057879at2759"/>
<organism evidence="3 4">
    <name type="scientific">Arabis nemorensis</name>
    <dbReference type="NCBI Taxonomy" id="586526"/>
    <lineage>
        <taxon>Eukaryota</taxon>
        <taxon>Viridiplantae</taxon>
        <taxon>Streptophyta</taxon>
        <taxon>Embryophyta</taxon>
        <taxon>Tracheophyta</taxon>
        <taxon>Spermatophyta</taxon>
        <taxon>Magnoliopsida</taxon>
        <taxon>eudicotyledons</taxon>
        <taxon>Gunneridae</taxon>
        <taxon>Pentapetalae</taxon>
        <taxon>rosids</taxon>
        <taxon>malvids</taxon>
        <taxon>Brassicales</taxon>
        <taxon>Brassicaceae</taxon>
        <taxon>Arabideae</taxon>
        <taxon>Arabis</taxon>
    </lineage>
</organism>
<comment type="caution">
    <text evidence="3">The sequence shown here is derived from an EMBL/GenBank/DDBJ whole genome shotgun (WGS) entry which is preliminary data.</text>
</comment>
<gene>
    <name evidence="3" type="ORF">ANE_LOCUS2117</name>
</gene>
<dbReference type="InterPro" id="IPR027417">
    <property type="entry name" value="P-loop_NTPase"/>
</dbReference>
<dbReference type="PANTHER" id="PTHR11017:SF529">
    <property type="entry name" value="DISEASE RESISTANCE PROTEIN CHS1"/>
    <property type="match status" value="1"/>
</dbReference>
<protein>
    <recommendedName>
        <fullName evidence="5">TIR domain-containing protein</fullName>
    </recommendedName>
</protein>
<feature type="domain" description="NB-ARC" evidence="1">
    <location>
        <begin position="181"/>
        <end position="327"/>
    </location>
</feature>
<keyword evidence="4" id="KW-1185">Reference proteome</keyword>
<dbReference type="EMBL" id="CABITT030000001">
    <property type="protein sequence ID" value="VVA91672.1"/>
    <property type="molecule type" value="Genomic_DNA"/>
</dbReference>
<dbReference type="InterPro" id="IPR042197">
    <property type="entry name" value="Apaf_helical"/>
</dbReference>
<dbReference type="InterPro" id="IPR002182">
    <property type="entry name" value="NB-ARC"/>
</dbReference>
<dbReference type="GO" id="GO:0007165">
    <property type="term" value="P:signal transduction"/>
    <property type="evidence" value="ECO:0007669"/>
    <property type="project" value="InterPro"/>
</dbReference>